<dbReference type="InterPro" id="IPR016181">
    <property type="entry name" value="Acyl_CoA_acyltransferase"/>
</dbReference>
<accession>A0A1Y3MBC1</accession>
<evidence type="ECO:0000313" key="1">
    <source>
        <dbReference type="EMBL" id="OUM47738.1"/>
    </source>
</evidence>
<dbReference type="Pfam" id="PF00106">
    <property type="entry name" value="adh_short"/>
    <property type="match status" value="1"/>
</dbReference>
<proteinExistence type="predicted"/>
<dbReference type="Gene3D" id="3.40.50.720">
    <property type="entry name" value="NAD(P)-binding Rossmann-like Domain"/>
    <property type="match status" value="1"/>
</dbReference>
<dbReference type="Proteomes" id="UP000195321">
    <property type="component" value="Unassembled WGS sequence"/>
</dbReference>
<dbReference type="PANTHER" id="PTHR45458:SF1">
    <property type="entry name" value="SHORT CHAIN DEHYDROGENASE"/>
    <property type="match status" value="1"/>
</dbReference>
<comment type="caution">
    <text evidence="1">The sequence shown here is derived from an EMBL/GenBank/DDBJ whole genome shotgun (WGS) entry which is preliminary data.</text>
</comment>
<dbReference type="AlphaFoldDB" id="A0A1Y3MBC1"/>
<dbReference type="InterPro" id="IPR002347">
    <property type="entry name" value="SDR_fam"/>
</dbReference>
<protein>
    <recommendedName>
        <fullName evidence="3">Short-chain dehydrogenase</fullName>
    </recommendedName>
</protein>
<evidence type="ECO:0008006" key="3">
    <source>
        <dbReference type="Google" id="ProtNLM"/>
    </source>
</evidence>
<dbReference type="EMBL" id="MWPX01000019">
    <property type="protein sequence ID" value="OUM47738.1"/>
    <property type="molecule type" value="Genomic_DNA"/>
</dbReference>
<dbReference type="PANTHER" id="PTHR45458">
    <property type="entry name" value="SHORT-CHAIN DEHYDROGENASE/REDUCTASE SDR"/>
    <property type="match status" value="1"/>
</dbReference>
<dbReference type="SUPFAM" id="SSF51735">
    <property type="entry name" value="NAD(P)-binding Rossmann-fold domains"/>
    <property type="match status" value="1"/>
</dbReference>
<dbReference type="InterPro" id="IPR036291">
    <property type="entry name" value="NAD(P)-bd_dom_sf"/>
</dbReference>
<sequence>MAYSTKEWFTEWIRGFDESAKWDDMYVLGVFCKEDGANVGKVELITILRIDYQWAMMGYSIHNQYWKKEAKEHLIFLFPSRCFSILADLSSDDSINLIKEQLKQQTEVVDLIINNAGIPGKETEILHTTSEELMALFNMHCLGVIRAVKGAYANLIQSENPRIINISSRLDSLSKMAAKEFPQGQFSYSYRIAKAAQNMLNLCLQQEFEEKGIVVTAIYPGKLKTEMGAYDADITPDEGAYNIYNWIMSTNDEISGKFIDPSLGELDW</sequence>
<dbReference type="PRINTS" id="PR00081">
    <property type="entry name" value="GDHRDH"/>
</dbReference>
<dbReference type="GO" id="GO:0016616">
    <property type="term" value="F:oxidoreductase activity, acting on the CH-OH group of donors, NAD or NADP as acceptor"/>
    <property type="evidence" value="ECO:0007669"/>
    <property type="project" value="TreeGrafter"/>
</dbReference>
<evidence type="ECO:0000313" key="2">
    <source>
        <dbReference type="Proteomes" id="UP000195321"/>
    </source>
</evidence>
<reference evidence="1 2" key="1">
    <citation type="submission" date="2017-02" db="EMBL/GenBank/DDBJ databases">
        <title>Bacillus pseudomycoides isolate FSL K6-0042.</title>
        <authorList>
            <person name="Kovac J."/>
        </authorList>
    </citation>
    <scope>NUCLEOTIDE SEQUENCE [LARGE SCALE GENOMIC DNA]</scope>
    <source>
        <strain evidence="1 2">FSL K6-0042</strain>
    </source>
</reference>
<organism evidence="1 2">
    <name type="scientific">Bacillus pseudomycoides</name>
    <dbReference type="NCBI Taxonomy" id="64104"/>
    <lineage>
        <taxon>Bacteria</taxon>
        <taxon>Bacillati</taxon>
        <taxon>Bacillota</taxon>
        <taxon>Bacilli</taxon>
        <taxon>Bacillales</taxon>
        <taxon>Bacillaceae</taxon>
        <taxon>Bacillus</taxon>
        <taxon>Bacillus cereus group</taxon>
    </lineage>
</organism>
<dbReference type="SUPFAM" id="SSF55729">
    <property type="entry name" value="Acyl-CoA N-acyltransferases (Nat)"/>
    <property type="match status" value="1"/>
</dbReference>
<dbReference type="InterPro" id="IPR052184">
    <property type="entry name" value="SDR_enzymes"/>
</dbReference>
<name>A0A1Y3MBC1_9BACI</name>
<gene>
    <name evidence="1" type="ORF">BW425_16435</name>
</gene>